<reference evidence="3" key="2">
    <citation type="submission" date="2013-04" db="EMBL/GenBank/DDBJ databases">
        <title>Genomic mechanisms accounting for the adaptation to parasitism in nematode-trapping fungi.</title>
        <authorList>
            <person name="Ahren D.G."/>
        </authorList>
    </citation>
    <scope>NUCLEOTIDE SEQUENCE [LARGE SCALE GENOMIC DNA]</scope>
    <source>
        <strain evidence="3">CBS 200.50</strain>
    </source>
</reference>
<reference evidence="2 3" key="1">
    <citation type="journal article" date="2013" name="PLoS Genet.">
        <title>Genomic mechanisms accounting for the adaptation to parasitism in nematode-trapping fungi.</title>
        <authorList>
            <person name="Meerupati T."/>
            <person name="Andersson K.M."/>
            <person name="Friman E."/>
            <person name="Kumar D."/>
            <person name="Tunlid A."/>
            <person name="Ahren D."/>
        </authorList>
    </citation>
    <scope>NUCLEOTIDE SEQUENCE [LARGE SCALE GENOMIC DNA]</scope>
    <source>
        <strain evidence="2 3">CBS 200.50</strain>
    </source>
</reference>
<keyword evidence="3" id="KW-1185">Reference proteome</keyword>
<dbReference type="Proteomes" id="UP000015100">
    <property type="component" value="Unassembled WGS sequence"/>
</dbReference>
<sequence>MKFSTIVTLTAAALSNYASAAPAADFGALTTKAEIVPRYLKDAQSAIKCGSAARTCTRVWCDGGAAIEICNDLTSSITVPCQKVADAADSIAKDCRNHASLETTRGQWFDTVGYNIVVRYGGCNNSPTQPV</sequence>
<evidence type="ECO:0000313" key="3">
    <source>
        <dbReference type="Proteomes" id="UP000015100"/>
    </source>
</evidence>
<keyword evidence="1" id="KW-0732">Signal</keyword>
<feature type="chain" id="PRO_5004547941" evidence="1">
    <location>
        <begin position="21"/>
        <end position="131"/>
    </location>
</feature>
<proteinExistence type="predicted"/>
<name>S8ARC4_DACHA</name>
<evidence type="ECO:0000313" key="2">
    <source>
        <dbReference type="EMBL" id="EPS45530.1"/>
    </source>
</evidence>
<dbReference type="EMBL" id="AQGS01000013">
    <property type="protein sequence ID" value="EPS45530.1"/>
    <property type="molecule type" value="Genomic_DNA"/>
</dbReference>
<accession>S8ARC4</accession>
<evidence type="ECO:0000256" key="1">
    <source>
        <dbReference type="SAM" id="SignalP"/>
    </source>
</evidence>
<protein>
    <submittedName>
        <fullName evidence="2">Uncharacterized protein</fullName>
    </submittedName>
</protein>
<gene>
    <name evidence="2" type="ORF">H072_443</name>
</gene>
<dbReference type="HOGENOM" id="CLU_1927527_0_0_1"/>
<dbReference type="AlphaFoldDB" id="S8ARC4"/>
<dbReference type="OrthoDB" id="3552888at2759"/>
<organism evidence="2 3">
    <name type="scientific">Dactylellina haptotyla (strain CBS 200.50)</name>
    <name type="common">Nematode-trapping fungus</name>
    <name type="synonym">Monacrosporium haptotylum</name>
    <dbReference type="NCBI Taxonomy" id="1284197"/>
    <lineage>
        <taxon>Eukaryota</taxon>
        <taxon>Fungi</taxon>
        <taxon>Dikarya</taxon>
        <taxon>Ascomycota</taxon>
        <taxon>Pezizomycotina</taxon>
        <taxon>Orbiliomycetes</taxon>
        <taxon>Orbiliales</taxon>
        <taxon>Orbiliaceae</taxon>
        <taxon>Dactylellina</taxon>
    </lineage>
</organism>
<comment type="caution">
    <text evidence="2">The sequence shown here is derived from an EMBL/GenBank/DDBJ whole genome shotgun (WGS) entry which is preliminary data.</text>
</comment>
<feature type="signal peptide" evidence="1">
    <location>
        <begin position="1"/>
        <end position="20"/>
    </location>
</feature>